<accession>A0A8C5FML4</accession>
<feature type="region of interest" description="Disordered" evidence="4">
    <location>
        <begin position="1006"/>
        <end position="1033"/>
    </location>
</feature>
<keyword evidence="6" id="KW-1185">Reference proteome</keyword>
<reference evidence="5" key="1">
    <citation type="submission" date="2025-08" db="UniProtKB">
        <authorList>
            <consortium name="Ensembl"/>
        </authorList>
    </citation>
    <scope>IDENTIFICATION</scope>
</reference>
<feature type="region of interest" description="Disordered" evidence="4">
    <location>
        <begin position="158"/>
        <end position="226"/>
    </location>
</feature>
<reference evidence="5" key="2">
    <citation type="submission" date="2025-09" db="UniProtKB">
        <authorList>
            <consortium name="Ensembl"/>
        </authorList>
    </citation>
    <scope>IDENTIFICATION</scope>
</reference>
<keyword evidence="2" id="KW-0227">DNA damage</keyword>
<feature type="region of interest" description="Disordered" evidence="4">
    <location>
        <begin position="241"/>
        <end position="260"/>
    </location>
</feature>
<dbReference type="GeneTree" id="ENSGT00940000177583"/>
<dbReference type="AlphaFoldDB" id="A0A8C5FML4"/>
<feature type="region of interest" description="Disordered" evidence="4">
    <location>
        <begin position="92"/>
        <end position="112"/>
    </location>
</feature>
<evidence type="ECO:0000256" key="4">
    <source>
        <dbReference type="SAM" id="MobiDB-lite"/>
    </source>
</evidence>
<evidence type="ECO:0000256" key="2">
    <source>
        <dbReference type="ARBA" id="ARBA00022763"/>
    </source>
</evidence>
<evidence type="ECO:0000313" key="6">
    <source>
        <dbReference type="Proteomes" id="UP000694546"/>
    </source>
</evidence>
<evidence type="ECO:0000256" key="3">
    <source>
        <dbReference type="ARBA" id="ARBA00023204"/>
    </source>
</evidence>
<feature type="compositionally biased region" description="Polar residues" evidence="4">
    <location>
        <begin position="96"/>
        <end position="109"/>
    </location>
</feature>
<dbReference type="PROSITE" id="PS50138">
    <property type="entry name" value="BRCA2_REPEAT"/>
    <property type="match status" value="8"/>
</dbReference>
<dbReference type="OMA" id="KAMMSDC"/>
<dbReference type="PANTHER" id="PTHR11289">
    <property type="entry name" value="BREAST CANCER TYPE 2 SUSCEPTIBILITY PROTEIN BRCA2"/>
    <property type="match status" value="1"/>
</dbReference>
<feature type="compositionally biased region" description="Basic residues" evidence="4">
    <location>
        <begin position="158"/>
        <end position="176"/>
    </location>
</feature>
<dbReference type="PANTHER" id="PTHR11289:SF0">
    <property type="entry name" value="BREAST CANCER TYPE 2 SUSCEPTIBILITY PROTEIN"/>
    <property type="match status" value="1"/>
</dbReference>
<dbReference type="InterPro" id="IPR015525">
    <property type="entry name" value="BRCA2"/>
</dbReference>
<dbReference type="GO" id="GO:0000724">
    <property type="term" value="P:double-strand break repair via homologous recombination"/>
    <property type="evidence" value="ECO:0007669"/>
    <property type="project" value="InterPro"/>
</dbReference>
<proteinExistence type="predicted"/>
<feature type="region of interest" description="Disordered" evidence="4">
    <location>
        <begin position="1060"/>
        <end position="1082"/>
    </location>
</feature>
<dbReference type="Ensembl" id="ENSGMOT00000071343.1">
    <property type="protein sequence ID" value="ENSGMOP00000047684.1"/>
    <property type="gene ID" value="ENSGMOG00000035107.1"/>
</dbReference>
<name>A0A8C5FML4_GADMO</name>
<sequence length="1273" mass="135906">CLSLWSTAELLDTPQRTLKMMESLGAEVNPDVSWTSSLNTPPNVPSTLILCKTTHHLASLFYRPLNLLPMWGSTIKHSLSISDLKSAVVGGRDASQEGTSSDSMHSSLDQGDEQWRQTLPDAILDKELRDAVAGVLDGAENVLSVFFTNSSSTLRRVKSKERIKRRQKGRTRHARRVSVERLAETVGITEGDEKLEGTDLCPPAPSTPPAQRETSGGAGADSQWSPISLTEITEAGLDSSVDNLGKQQEPESGHFTGKTECMLDPSKVTLQTLNAADSLFSKKKRQFVYNVHSPLPRGKEEHKPTQKAQQSKLISEPCVHRQEPTADVPPSVQGPLGGCGPVPSAATGTSQDLDMSQLCRALDQDFTQMTEVVKTQQDLFSPSTCLLLVKERNKKIFTDGEASRRETVCPRADKGPELTGYRSNSYVVPDSGILSCATDHQKLCRTSSPVPSIVPKQSFHGANSTGTKKSLVPFTPLSAEKERSLYDEMEEDPPELNQSVQSHSISGIEPLIEEVIGPQGDLGGDVYTERNTEGQATMKEQYGLGFLPSTSGSSGFKTASNKGIPISSVNLQKARDIFKEVEEVTVPASAQKSVCNQHRLTASQKAHVTELCSLLEETHTQYDFTPFKPAELNVTHQEVDLSPKATDAELDPDSLVGIVFDDSFSFDAEKHLDENVQIPLGCSNHMVSTLDNESVIPLKKNETYTKLPNHQEKYPLMCNLGFQTAGGKSFSVSKKCLSKAKALFSDLEDSYLPFTDTADGSRHVSVNSGTASTHQQIPNRNSHNIASEPEQRYREIASACVVPSASLATKTSATLVVGSYRHGGFSTASGKKVSVTGEALAKAQTLLNECDLVEEVKLNVDASTARSARGFSTASGNMVSGQSPNPILLKPRGGFQTASGKGVAISAAALQKAKAMMSDCDAPPTADNQGQSLNPIPGGFHTASGKGVAVSAAALQKAKAMMSDCDAPPTADHQGQSPNPIPGGFHTASGKGVAVSAAALQKAKAMMSDCDAPPTADHQGQSPNPIPGGFHTASGKGVAVSAAALQKAKAMMSDCDATMEAPAHSNGPTKAPRPGSGFHAATGKPVQVSSEALQKARSVFDDLSYDAETVAPSTSTEEKFRECPRNLEGMKLSFTTAKGAIVQDSEDNLLKAKNRLNVEEESVCSMSGANSHLEDNNELEMLDVNTTLLNTDNRRTEKQTTPRERNAFTSTCEDLEGDAQSADTSASVEGRILCAPMVSEKMTVQSYGPVNIAGETANATGKRSIDDADLTGE</sequence>
<evidence type="ECO:0000256" key="1">
    <source>
        <dbReference type="ARBA" id="ARBA00022737"/>
    </source>
</evidence>
<dbReference type="Proteomes" id="UP000694546">
    <property type="component" value="Chromosome 16"/>
</dbReference>
<keyword evidence="1" id="KW-0677">Repeat</keyword>
<protein>
    <submittedName>
        <fullName evidence="5">Uncharacterized protein</fullName>
    </submittedName>
</protein>
<organism evidence="5 6">
    <name type="scientific">Gadus morhua</name>
    <name type="common">Atlantic cod</name>
    <dbReference type="NCBI Taxonomy" id="8049"/>
    <lineage>
        <taxon>Eukaryota</taxon>
        <taxon>Metazoa</taxon>
        <taxon>Chordata</taxon>
        <taxon>Craniata</taxon>
        <taxon>Vertebrata</taxon>
        <taxon>Euteleostomi</taxon>
        <taxon>Actinopterygii</taxon>
        <taxon>Neopterygii</taxon>
        <taxon>Teleostei</taxon>
        <taxon>Neoteleostei</taxon>
        <taxon>Acanthomorphata</taxon>
        <taxon>Zeiogadaria</taxon>
        <taxon>Gadariae</taxon>
        <taxon>Gadiformes</taxon>
        <taxon>Gadoidei</taxon>
        <taxon>Gadidae</taxon>
        <taxon>Gadus</taxon>
    </lineage>
</organism>
<keyword evidence="3" id="KW-0234">DNA repair</keyword>
<dbReference type="Pfam" id="PF00634">
    <property type="entry name" value="BRCA2"/>
    <property type="match status" value="8"/>
</dbReference>
<dbReference type="InterPro" id="IPR002093">
    <property type="entry name" value="BRCA2_repeat"/>
</dbReference>
<feature type="region of interest" description="Disordered" evidence="4">
    <location>
        <begin position="294"/>
        <end position="314"/>
    </location>
</feature>
<evidence type="ECO:0000313" key="5">
    <source>
        <dbReference type="Ensembl" id="ENSGMOP00000047684.1"/>
    </source>
</evidence>
<dbReference type="GO" id="GO:0006355">
    <property type="term" value="P:regulation of DNA-templated transcription"/>
    <property type="evidence" value="ECO:0007669"/>
    <property type="project" value="TreeGrafter"/>
</dbReference>